<comment type="caution">
    <text evidence="2">The sequence shown here is derived from an EMBL/GenBank/DDBJ whole genome shotgun (WGS) entry which is preliminary data.</text>
</comment>
<dbReference type="EMBL" id="VSRR010117562">
    <property type="protein sequence ID" value="MPC99250.1"/>
    <property type="molecule type" value="Genomic_DNA"/>
</dbReference>
<name>A0A5B7JR15_PORTR</name>
<dbReference type="AlphaFoldDB" id="A0A5B7JR15"/>
<evidence type="ECO:0000256" key="1">
    <source>
        <dbReference type="SAM" id="MobiDB-lite"/>
    </source>
</evidence>
<evidence type="ECO:0000313" key="3">
    <source>
        <dbReference type="Proteomes" id="UP000324222"/>
    </source>
</evidence>
<gene>
    <name evidence="2" type="ORF">E2C01_094652</name>
</gene>
<accession>A0A5B7JR15</accession>
<proteinExistence type="predicted"/>
<dbReference type="Proteomes" id="UP000324222">
    <property type="component" value="Unassembled WGS sequence"/>
</dbReference>
<sequence length="24" mass="2574">MATSSRSDARLNSTTLEGSGKTRF</sequence>
<protein>
    <submittedName>
        <fullName evidence="2">Uncharacterized protein</fullName>
    </submittedName>
</protein>
<reference evidence="2 3" key="1">
    <citation type="submission" date="2019-05" db="EMBL/GenBank/DDBJ databases">
        <title>Another draft genome of Portunus trituberculatus and its Hox gene families provides insights of decapod evolution.</title>
        <authorList>
            <person name="Jeong J.-H."/>
            <person name="Song I."/>
            <person name="Kim S."/>
            <person name="Choi T."/>
            <person name="Kim D."/>
            <person name="Ryu S."/>
            <person name="Kim W."/>
        </authorList>
    </citation>
    <scope>NUCLEOTIDE SEQUENCE [LARGE SCALE GENOMIC DNA]</scope>
    <source>
        <tissue evidence="2">Muscle</tissue>
    </source>
</reference>
<feature type="compositionally biased region" description="Polar residues" evidence="1">
    <location>
        <begin position="1"/>
        <end position="17"/>
    </location>
</feature>
<organism evidence="2 3">
    <name type="scientific">Portunus trituberculatus</name>
    <name type="common">Swimming crab</name>
    <name type="synonym">Neptunus trituberculatus</name>
    <dbReference type="NCBI Taxonomy" id="210409"/>
    <lineage>
        <taxon>Eukaryota</taxon>
        <taxon>Metazoa</taxon>
        <taxon>Ecdysozoa</taxon>
        <taxon>Arthropoda</taxon>
        <taxon>Crustacea</taxon>
        <taxon>Multicrustacea</taxon>
        <taxon>Malacostraca</taxon>
        <taxon>Eumalacostraca</taxon>
        <taxon>Eucarida</taxon>
        <taxon>Decapoda</taxon>
        <taxon>Pleocyemata</taxon>
        <taxon>Brachyura</taxon>
        <taxon>Eubrachyura</taxon>
        <taxon>Portunoidea</taxon>
        <taxon>Portunidae</taxon>
        <taxon>Portuninae</taxon>
        <taxon>Portunus</taxon>
    </lineage>
</organism>
<evidence type="ECO:0000313" key="2">
    <source>
        <dbReference type="EMBL" id="MPC99250.1"/>
    </source>
</evidence>
<feature type="region of interest" description="Disordered" evidence="1">
    <location>
        <begin position="1"/>
        <end position="24"/>
    </location>
</feature>
<keyword evidence="3" id="KW-1185">Reference proteome</keyword>